<protein>
    <recommendedName>
        <fullName evidence="6">Non-specific lipid-transfer protein</fullName>
    </recommendedName>
</protein>
<evidence type="ECO:0000313" key="10">
    <source>
        <dbReference type="Proteomes" id="UP000596661"/>
    </source>
</evidence>
<sequence length="127" mass="13726">MSTKRVKVVAVAVSLLMLIQVGWSQEGSSQPQCNQVVQQLTPCVQYVTGRESKPSDACCNGAKQLAASAKTTKDRQTACSCIKQAVGGLPNVDPSRISSVPKECNIDFSLPPITRDFDCSTIKAMYW</sequence>
<dbReference type="OMA" id="DECECIK"/>
<evidence type="ECO:0000256" key="6">
    <source>
        <dbReference type="RuleBase" id="RU000628"/>
    </source>
</evidence>
<comment type="similarity">
    <text evidence="2 6">Belongs to the plant LTP family.</text>
</comment>
<dbReference type="Gramene" id="evm.model.02.1765">
    <property type="protein sequence ID" value="cds.evm.model.02.1765"/>
    <property type="gene ID" value="evm.TU.02.1765"/>
</dbReference>
<dbReference type="InterPro" id="IPR000528">
    <property type="entry name" value="Plant_nsLTP"/>
</dbReference>
<dbReference type="GO" id="GO:0006869">
    <property type="term" value="P:lipid transport"/>
    <property type="evidence" value="ECO:0007669"/>
    <property type="project" value="InterPro"/>
</dbReference>
<name>A0A803NV17_CANSA</name>
<evidence type="ECO:0000259" key="8">
    <source>
        <dbReference type="SMART" id="SM00499"/>
    </source>
</evidence>
<evidence type="ECO:0000256" key="7">
    <source>
        <dbReference type="SAM" id="SignalP"/>
    </source>
</evidence>
<dbReference type="GO" id="GO:0008289">
    <property type="term" value="F:lipid binding"/>
    <property type="evidence" value="ECO:0007669"/>
    <property type="project" value="UniProtKB-KW"/>
</dbReference>
<dbReference type="PANTHER" id="PTHR33076">
    <property type="entry name" value="NON-SPECIFIC LIPID-TRANSFER PROTEIN 2-RELATED"/>
    <property type="match status" value="1"/>
</dbReference>
<dbReference type="Gene3D" id="1.10.110.10">
    <property type="entry name" value="Plant lipid-transfer and hydrophobic proteins"/>
    <property type="match status" value="1"/>
</dbReference>
<dbReference type="SUPFAM" id="SSF47699">
    <property type="entry name" value="Bifunctional inhibitor/lipid-transfer protein/seed storage 2S albumin"/>
    <property type="match status" value="1"/>
</dbReference>
<dbReference type="OrthoDB" id="1862539at2759"/>
<proteinExistence type="inferred from homology"/>
<dbReference type="PRINTS" id="PR00382">
    <property type="entry name" value="LIPIDTRNSFER"/>
</dbReference>
<dbReference type="EMBL" id="UZAU01000222">
    <property type="status" value="NOT_ANNOTATED_CDS"/>
    <property type="molecule type" value="Genomic_DNA"/>
</dbReference>
<keyword evidence="10" id="KW-1185">Reference proteome</keyword>
<keyword evidence="4 6" id="KW-0446">Lipid-binding</keyword>
<keyword evidence="5" id="KW-1015">Disulfide bond</keyword>
<evidence type="ECO:0000256" key="3">
    <source>
        <dbReference type="ARBA" id="ARBA00022448"/>
    </source>
</evidence>
<dbReference type="Pfam" id="PF00234">
    <property type="entry name" value="Tryp_alpha_amyl"/>
    <property type="match status" value="1"/>
</dbReference>
<feature type="signal peptide" evidence="7">
    <location>
        <begin position="1"/>
        <end position="24"/>
    </location>
</feature>
<feature type="domain" description="Bifunctional inhibitor/plant lipid transfer protein/seed storage helical" evidence="8">
    <location>
        <begin position="33"/>
        <end position="119"/>
    </location>
</feature>
<dbReference type="Proteomes" id="UP000596661">
    <property type="component" value="Chromosome 2"/>
</dbReference>
<dbReference type="InterPro" id="IPR036312">
    <property type="entry name" value="Bifun_inhib/LTP/seed_sf"/>
</dbReference>
<evidence type="ECO:0000256" key="1">
    <source>
        <dbReference type="ARBA" id="ARBA00003211"/>
    </source>
</evidence>
<keyword evidence="3 6" id="KW-0813">Transport</keyword>
<organism evidence="9 10">
    <name type="scientific">Cannabis sativa</name>
    <name type="common">Hemp</name>
    <name type="synonym">Marijuana</name>
    <dbReference type="NCBI Taxonomy" id="3483"/>
    <lineage>
        <taxon>Eukaryota</taxon>
        <taxon>Viridiplantae</taxon>
        <taxon>Streptophyta</taxon>
        <taxon>Embryophyta</taxon>
        <taxon>Tracheophyta</taxon>
        <taxon>Spermatophyta</taxon>
        <taxon>Magnoliopsida</taxon>
        <taxon>eudicotyledons</taxon>
        <taxon>Gunneridae</taxon>
        <taxon>Pentapetalae</taxon>
        <taxon>rosids</taxon>
        <taxon>fabids</taxon>
        <taxon>Rosales</taxon>
        <taxon>Cannabaceae</taxon>
        <taxon>Cannabis</taxon>
    </lineage>
</organism>
<feature type="chain" id="PRO_5031006768" description="Non-specific lipid-transfer protein" evidence="7">
    <location>
        <begin position="25"/>
        <end position="127"/>
    </location>
</feature>
<evidence type="ECO:0000313" key="9">
    <source>
        <dbReference type="EnsemblPlants" id="cds.evm.model.02.1765"/>
    </source>
</evidence>
<evidence type="ECO:0000256" key="4">
    <source>
        <dbReference type="ARBA" id="ARBA00023121"/>
    </source>
</evidence>
<keyword evidence="7" id="KW-0732">Signal</keyword>
<reference evidence="9" key="1">
    <citation type="submission" date="2018-11" db="EMBL/GenBank/DDBJ databases">
        <authorList>
            <person name="Grassa J C."/>
        </authorList>
    </citation>
    <scope>NUCLEOTIDE SEQUENCE [LARGE SCALE GENOMIC DNA]</scope>
</reference>
<dbReference type="InterPro" id="IPR016140">
    <property type="entry name" value="Bifunc_inhib/LTP/seed_store"/>
</dbReference>
<evidence type="ECO:0000256" key="5">
    <source>
        <dbReference type="ARBA" id="ARBA00023157"/>
    </source>
</evidence>
<dbReference type="EnsemblPlants" id="evm.model.02.1765">
    <property type="protein sequence ID" value="cds.evm.model.02.1765"/>
    <property type="gene ID" value="evm.TU.02.1765"/>
</dbReference>
<reference evidence="9" key="2">
    <citation type="submission" date="2021-03" db="UniProtKB">
        <authorList>
            <consortium name="EnsemblPlants"/>
        </authorList>
    </citation>
    <scope>IDENTIFICATION</scope>
</reference>
<dbReference type="SMART" id="SM00499">
    <property type="entry name" value="AAI"/>
    <property type="match status" value="1"/>
</dbReference>
<accession>A0A803NV17</accession>
<evidence type="ECO:0000256" key="2">
    <source>
        <dbReference type="ARBA" id="ARBA00009748"/>
    </source>
</evidence>
<dbReference type="CDD" id="cd01960">
    <property type="entry name" value="nsLTP1"/>
    <property type="match status" value="1"/>
</dbReference>
<dbReference type="AlphaFoldDB" id="A0A803NV17"/>
<comment type="function">
    <text evidence="1 6">Plant non-specific lipid-transfer proteins transfer phospholipids as well as galactolipids across membranes. May play a role in wax or cutin deposition in the cell walls of expanding epidermal cells and certain secretory tissues.</text>
</comment>